<accession>A0ACC0AXN0</accession>
<keyword evidence="2" id="KW-1185">Reference proteome</keyword>
<evidence type="ECO:0000313" key="1">
    <source>
        <dbReference type="EMBL" id="KAI5665516.1"/>
    </source>
</evidence>
<sequence>MDKKPGNNSQDVEVRKGPWTMEEDLILINYIANHGEGVWNSLARSAGLKRTGKSCRLRWLNYLRPDVRRGNITPEEQLLIMELHAKWGNRWSKIAKHLPGRTDNEIKNYWRTRIQKHIKQAENNFTGQSSNEQNHDQGSTSQMSTTSSSHHHHNHAGGGGGGDAVETYSPPSYQANFEAAFQNPFPTDQSTDNIWSMEDLWPMQLLSAQSTDILRGISVVA</sequence>
<protein>
    <submittedName>
        <fullName evidence="1">Uncharacterized protein</fullName>
    </submittedName>
</protein>
<dbReference type="EMBL" id="CM044704">
    <property type="protein sequence ID" value="KAI5665516.1"/>
    <property type="molecule type" value="Genomic_DNA"/>
</dbReference>
<evidence type="ECO:0000313" key="2">
    <source>
        <dbReference type="Proteomes" id="UP001060085"/>
    </source>
</evidence>
<dbReference type="Proteomes" id="UP001060085">
    <property type="component" value="Linkage Group LG04"/>
</dbReference>
<comment type="caution">
    <text evidence="1">The sequence shown here is derived from an EMBL/GenBank/DDBJ whole genome shotgun (WGS) entry which is preliminary data.</text>
</comment>
<gene>
    <name evidence="1" type="ORF">M9H77_15369</name>
</gene>
<proteinExistence type="predicted"/>
<name>A0ACC0AXN0_CATRO</name>
<reference evidence="2" key="1">
    <citation type="journal article" date="2023" name="Nat. Plants">
        <title>Single-cell RNA sequencing provides a high-resolution roadmap for understanding the multicellular compartmentation of specialized metabolism.</title>
        <authorList>
            <person name="Sun S."/>
            <person name="Shen X."/>
            <person name="Li Y."/>
            <person name="Li Y."/>
            <person name="Wang S."/>
            <person name="Li R."/>
            <person name="Zhang H."/>
            <person name="Shen G."/>
            <person name="Guo B."/>
            <person name="Wei J."/>
            <person name="Xu J."/>
            <person name="St-Pierre B."/>
            <person name="Chen S."/>
            <person name="Sun C."/>
        </authorList>
    </citation>
    <scope>NUCLEOTIDE SEQUENCE [LARGE SCALE GENOMIC DNA]</scope>
</reference>
<organism evidence="1 2">
    <name type="scientific">Catharanthus roseus</name>
    <name type="common">Madagascar periwinkle</name>
    <name type="synonym">Vinca rosea</name>
    <dbReference type="NCBI Taxonomy" id="4058"/>
    <lineage>
        <taxon>Eukaryota</taxon>
        <taxon>Viridiplantae</taxon>
        <taxon>Streptophyta</taxon>
        <taxon>Embryophyta</taxon>
        <taxon>Tracheophyta</taxon>
        <taxon>Spermatophyta</taxon>
        <taxon>Magnoliopsida</taxon>
        <taxon>eudicotyledons</taxon>
        <taxon>Gunneridae</taxon>
        <taxon>Pentapetalae</taxon>
        <taxon>asterids</taxon>
        <taxon>lamiids</taxon>
        <taxon>Gentianales</taxon>
        <taxon>Apocynaceae</taxon>
        <taxon>Rauvolfioideae</taxon>
        <taxon>Vinceae</taxon>
        <taxon>Catharanthinae</taxon>
        <taxon>Catharanthus</taxon>
    </lineage>
</organism>